<evidence type="ECO:0000313" key="1">
    <source>
        <dbReference type="EMBL" id="ACY24005.1"/>
    </source>
</evidence>
<keyword evidence="1" id="KW-0614">Plasmid</keyword>
<evidence type="ECO:0000313" key="2">
    <source>
        <dbReference type="Proteomes" id="UP000001219"/>
    </source>
</evidence>
<organism evidence="1 2">
    <name type="scientific">Gordonia bronchialis (strain ATCC 25592 / DSM 43247 / BCRC 13721 / JCM 3198 / KCTC 3076 / NBRC 16047 / NCTC 10667)</name>
    <name type="common">Rhodococcus bronchialis</name>
    <dbReference type="NCBI Taxonomy" id="526226"/>
    <lineage>
        <taxon>Bacteria</taxon>
        <taxon>Bacillati</taxon>
        <taxon>Actinomycetota</taxon>
        <taxon>Actinomycetes</taxon>
        <taxon>Mycobacteriales</taxon>
        <taxon>Gordoniaceae</taxon>
        <taxon>Gordonia</taxon>
    </lineage>
</organism>
<keyword evidence="2" id="KW-1185">Reference proteome</keyword>
<dbReference type="RefSeq" id="WP_012836476.1">
    <property type="nucleotide sequence ID" value="NC_013442.1"/>
</dbReference>
<dbReference type="HOGENOM" id="CLU_2422806_0_0_11"/>
<accession>D0LFF6</accession>
<sequence>MSTLDEPIDRLYDDILAFQRRTIEIERDYRELAQRDDLAVDTLGAETTPAECIAQVSEALITMRKYLDAAEEARSNAKRAAARLFIDRSAR</sequence>
<dbReference type="Proteomes" id="UP000001219">
    <property type="component" value="Plasmid pGBRO01"/>
</dbReference>
<gene>
    <name evidence="1" type="ORF">Gbro_4892</name>
</gene>
<geneLocation type="plasmid" evidence="1 2">
    <name>pGBRO01</name>
</geneLocation>
<name>D0LFF6_GORB4</name>
<protein>
    <submittedName>
        <fullName evidence="1">Uncharacterized protein</fullName>
    </submittedName>
</protein>
<reference evidence="1 2" key="1">
    <citation type="journal article" date="2010" name="Stand. Genomic Sci.">
        <title>Complete genome sequence of Gordonia bronchialis type strain (3410).</title>
        <authorList>
            <person name="Ivanova N."/>
            <person name="Sikorski J."/>
            <person name="Jando M."/>
            <person name="Lapidus A."/>
            <person name="Nolan M."/>
            <person name="Lucas S."/>
            <person name="Del Rio T.G."/>
            <person name="Tice H."/>
            <person name="Copeland A."/>
            <person name="Cheng J.F."/>
            <person name="Chen F."/>
            <person name="Bruce D."/>
            <person name="Goodwin L."/>
            <person name="Pitluck S."/>
            <person name="Mavromatis K."/>
            <person name="Ovchinnikova G."/>
            <person name="Pati A."/>
            <person name="Chen A."/>
            <person name="Palaniappan K."/>
            <person name="Land M."/>
            <person name="Hauser L."/>
            <person name="Chang Y.J."/>
            <person name="Jeffries C.D."/>
            <person name="Chain P."/>
            <person name="Saunders E."/>
            <person name="Han C."/>
            <person name="Detter J.C."/>
            <person name="Brettin T."/>
            <person name="Rohde M."/>
            <person name="Goker M."/>
            <person name="Bristow J."/>
            <person name="Eisen J.A."/>
            <person name="Markowitz V."/>
            <person name="Hugenholtz P."/>
            <person name="Klenk H.P."/>
            <person name="Kyrpides N.C."/>
        </authorList>
    </citation>
    <scope>NUCLEOTIDE SEQUENCE [LARGE SCALE GENOMIC DNA]</scope>
    <source>
        <strain evidence="2">ATCC 25592 / DSM 43247 / BCRC 13721 / JCM 3198 / KCTC 3076 / NBRC 16047 / NCTC 10667</strain>
        <plasmid evidence="2">pGBRO01</plasmid>
    </source>
</reference>
<dbReference type="OrthoDB" id="9902734at2"/>
<proteinExistence type="predicted"/>
<dbReference type="AlphaFoldDB" id="D0LFF6"/>
<dbReference type="KEGG" id="gbr:Gbro_4892"/>
<dbReference type="EMBL" id="CP001803">
    <property type="protein sequence ID" value="ACY24005.1"/>
    <property type="molecule type" value="Genomic_DNA"/>
</dbReference>